<dbReference type="EMBL" id="MHNY01000033">
    <property type="protein sequence ID" value="OGZ55058.1"/>
    <property type="molecule type" value="Genomic_DNA"/>
</dbReference>
<evidence type="ECO:0000313" key="2">
    <source>
        <dbReference type="Proteomes" id="UP000178186"/>
    </source>
</evidence>
<dbReference type="Proteomes" id="UP000178186">
    <property type="component" value="Unassembled WGS sequence"/>
</dbReference>
<proteinExistence type="predicted"/>
<dbReference type="AlphaFoldDB" id="A0A1G2GZ92"/>
<reference evidence="1 2" key="1">
    <citation type="journal article" date="2016" name="Nat. Commun.">
        <title>Thousands of microbial genomes shed light on interconnected biogeochemical processes in an aquifer system.</title>
        <authorList>
            <person name="Anantharaman K."/>
            <person name="Brown C.T."/>
            <person name="Hug L.A."/>
            <person name="Sharon I."/>
            <person name="Castelle C.J."/>
            <person name="Probst A.J."/>
            <person name="Thomas B.C."/>
            <person name="Singh A."/>
            <person name="Wilkins M.J."/>
            <person name="Karaoz U."/>
            <person name="Brodie E.L."/>
            <person name="Williams K.H."/>
            <person name="Hubbard S.S."/>
            <person name="Banfield J.F."/>
        </authorList>
    </citation>
    <scope>NUCLEOTIDE SEQUENCE [LARGE SCALE GENOMIC DNA]</scope>
</reference>
<name>A0A1G2GZ92_9BACT</name>
<gene>
    <name evidence="1" type="ORF">A3H64_03690</name>
</gene>
<sequence length="66" mass="7895">MTVVTVPKKEYEDLRQKASLYEVLLRSAPDKVFGIEMYSKARLREFLKEDRVDRKTCEKIMQRLSQ</sequence>
<dbReference type="STRING" id="1802128.A3H64_03690"/>
<organism evidence="1 2">
    <name type="scientific">Candidatus Ryanbacteria bacterium RIFCSPLOWO2_02_FULL_45_11c</name>
    <dbReference type="NCBI Taxonomy" id="1802128"/>
    <lineage>
        <taxon>Bacteria</taxon>
        <taxon>Candidatus Ryaniibacteriota</taxon>
    </lineage>
</organism>
<evidence type="ECO:0000313" key="1">
    <source>
        <dbReference type="EMBL" id="OGZ55058.1"/>
    </source>
</evidence>
<protein>
    <submittedName>
        <fullName evidence="1">Uncharacterized protein</fullName>
    </submittedName>
</protein>
<accession>A0A1G2GZ92</accession>
<comment type="caution">
    <text evidence="1">The sequence shown here is derived from an EMBL/GenBank/DDBJ whole genome shotgun (WGS) entry which is preliminary data.</text>
</comment>